<dbReference type="SMART" id="SM00248">
    <property type="entry name" value="ANK"/>
    <property type="match status" value="4"/>
</dbReference>
<dbReference type="PROSITE" id="PS50088">
    <property type="entry name" value="ANK_REPEAT"/>
    <property type="match status" value="1"/>
</dbReference>
<feature type="compositionally biased region" description="Basic residues" evidence="1">
    <location>
        <begin position="244"/>
        <end position="264"/>
    </location>
</feature>
<name>A0A6C0M3F5_9ZZZZ</name>
<accession>A0A6C0M3F5</accession>
<dbReference type="InterPro" id="IPR002110">
    <property type="entry name" value="Ankyrin_rpt"/>
</dbReference>
<dbReference type="InterPro" id="IPR036770">
    <property type="entry name" value="Ankyrin_rpt-contain_sf"/>
</dbReference>
<evidence type="ECO:0000256" key="1">
    <source>
        <dbReference type="SAM" id="MobiDB-lite"/>
    </source>
</evidence>
<dbReference type="EMBL" id="MN740639">
    <property type="protein sequence ID" value="QHU36511.1"/>
    <property type="molecule type" value="Genomic_DNA"/>
</dbReference>
<proteinExistence type="predicted"/>
<dbReference type="AlphaFoldDB" id="A0A6C0M3F5"/>
<feature type="region of interest" description="Disordered" evidence="1">
    <location>
        <begin position="233"/>
        <end position="271"/>
    </location>
</feature>
<dbReference type="PROSITE" id="PS50297">
    <property type="entry name" value="ANK_REP_REGION"/>
    <property type="match status" value="1"/>
</dbReference>
<dbReference type="SUPFAM" id="SSF48403">
    <property type="entry name" value="Ankyrin repeat"/>
    <property type="match status" value="1"/>
</dbReference>
<reference evidence="2" key="1">
    <citation type="journal article" date="2020" name="Nature">
        <title>Giant virus diversity and host interactions through global metagenomics.</title>
        <authorList>
            <person name="Schulz F."/>
            <person name="Roux S."/>
            <person name="Paez-Espino D."/>
            <person name="Jungbluth S."/>
            <person name="Walsh D.A."/>
            <person name="Denef V.J."/>
            <person name="McMahon K.D."/>
            <person name="Konstantinidis K.T."/>
            <person name="Eloe-Fadrosh E.A."/>
            <person name="Kyrpides N.C."/>
            <person name="Woyke T."/>
        </authorList>
    </citation>
    <scope>NUCLEOTIDE SEQUENCE</scope>
    <source>
        <strain evidence="2">GVMAG-S-1035231-58</strain>
    </source>
</reference>
<sequence length="271" mass="30062">MANALGQPVAPPATRDRVEHAIQINQPAETIMGQFRTLTPLDRTLAAETAVAWDRYELVQLILAEYPEIANSTDLNYDDTLLITAIIEENPGMAVYLVSKTSPQTLLHVVPIHPEDPVAVDGATALHLAVAGNMADVVRAIVEKNENTVFVPNVPNGVTPIDLARRTRNAEILAILLEPTREKGRGARNAGLLGNRQQLPHAVEGEIASYLTGVNGYIHQQRDTLRRRFGFQEPPQQRRDIGGRKRKTRKNRRVTSSRRRRTLSRARLASS</sequence>
<evidence type="ECO:0000313" key="2">
    <source>
        <dbReference type="EMBL" id="QHU36511.1"/>
    </source>
</evidence>
<dbReference type="Pfam" id="PF12796">
    <property type="entry name" value="Ank_2"/>
    <property type="match status" value="1"/>
</dbReference>
<organism evidence="2">
    <name type="scientific">viral metagenome</name>
    <dbReference type="NCBI Taxonomy" id="1070528"/>
    <lineage>
        <taxon>unclassified sequences</taxon>
        <taxon>metagenomes</taxon>
        <taxon>organismal metagenomes</taxon>
    </lineage>
</organism>
<dbReference type="Gene3D" id="1.25.40.20">
    <property type="entry name" value="Ankyrin repeat-containing domain"/>
    <property type="match status" value="1"/>
</dbReference>
<protein>
    <submittedName>
        <fullName evidence="2">Uncharacterized protein</fullName>
    </submittedName>
</protein>